<evidence type="ECO:0000313" key="10">
    <source>
        <dbReference type="EMBL" id="MEN5378605.1"/>
    </source>
</evidence>
<dbReference type="PANTHER" id="PTHR43782">
    <property type="entry name" value="ARGINASE"/>
    <property type="match status" value="1"/>
</dbReference>
<dbReference type="EC" id="3.5.3.1" evidence="3"/>
<accession>A0ABV0BV10</accession>
<evidence type="ECO:0000256" key="5">
    <source>
        <dbReference type="ARBA" id="ARBA00022503"/>
    </source>
</evidence>
<evidence type="ECO:0000256" key="9">
    <source>
        <dbReference type="PROSITE-ProRule" id="PRU00742"/>
    </source>
</evidence>
<gene>
    <name evidence="10" type="ORF">ABE541_15185</name>
</gene>
<organism evidence="10 11">
    <name type="scientific">Sphingobacterium kitahiroshimense</name>
    <dbReference type="NCBI Taxonomy" id="470446"/>
    <lineage>
        <taxon>Bacteria</taxon>
        <taxon>Pseudomonadati</taxon>
        <taxon>Bacteroidota</taxon>
        <taxon>Sphingobacteriia</taxon>
        <taxon>Sphingobacteriales</taxon>
        <taxon>Sphingobacteriaceae</taxon>
        <taxon>Sphingobacterium</taxon>
    </lineage>
</organism>
<comment type="pathway">
    <text evidence="2">Nitrogen metabolism; urea cycle; L-ornithine and urea from L-arginine: step 1/1.</text>
</comment>
<reference evidence="10 11" key="1">
    <citation type="submission" date="2024-04" db="EMBL/GenBank/DDBJ databases">
        <title>WGS of bacteria from Torrens River.</title>
        <authorList>
            <person name="Wyrsch E.R."/>
            <person name="Drigo B."/>
        </authorList>
    </citation>
    <scope>NUCLEOTIDE SEQUENCE [LARGE SCALE GENOMIC DNA]</scope>
    <source>
        <strain evidence="10 11">TWI391</strain>
    </source>
</reference>
<dbReference type="RefSeq" id="WP_168126653.1">
    <property type="nucleotide sequence ID" value="NZ_JBDJLH010000002.1"/>
</dbReference>
<keyword evidence="6" id="KW-0479">Metal-binding</keyword>
<dbReference type="InterPro" id="IPR014033">
    <property type="entry name" value="Arginase"/>
</dbReference>
<dbReference type="EMBL" id="JBDJNQ010000007">
    <property type="protein sequence ID" value="MEN5378605.1"/>
    <property type="molecule type" value="Genomic_DNA"/>
</dbReference>
<dbReference type="SUPFAM" id="SSF52768">
    <property type="entry name" value="Arginase/deacetylase"/>
    <property type="match status" value="1"/>
</dbReference>
<name>A0ABV0BV10_9SPHI</name>
<evidence type="ECO:0000256" key="6">
    <source>
        <dbReference type="ARBA" id="ARBA00022723"/>
    </source>
</evidence>
<protein>
    <recommendedName>
        <fullName evidence="4">Arginase</fullName>
        <ecNumber evidence="3">3.5.3.1</ecNumber>
    </recommendedName>
</protein>
<dbReference type="Proteomes" id="UP001409291">
    <property type="component" value="Unassembled WGS sequence"/>
</dbReference>
<evidence type="ECO:0000256" key="4">
    <source>
        <dbReference type="ARBA" id="ARBA00018123"/>
    </source>
</evidence>
<comment type="similarity">
    <text evidence="9">Belongs to the arginase family.</text>
</comment>
<dbReference type="PROSITE" id="PS51409">
    <property type="entry name" value="ARGINASE_2"/>
    <property type="match status" value="1"/>
</dbReference>
<comment type="caution">
    <text evidence="10">The sequence shown here is derived from an EMBL/GenBank/DDBJ whole genome shotgun (WGS) entry which is preliminary data.</text>
</comment>
<keyword evidence="11" id="KW-1185">Reference proteome</keyword>
<dbReference type="PANTHER" id="PTHR43782:SF3">
    <property type="entry name" value="ARGINASE"/>
    <property type="match status" value="1"/>
</dbReference>
<evidence type="ECO:0000256" key="7">
    <source>
        <dbReference type="ARBA" id="ARBA00022801"/>
    </source>
</evidence>
<dbReference type="InterPro" id="IPR023696">
    <property type="entry name" value="Ureohydrolase_dom_sf"/>
</dbReference>
<evidence type="ECO:0000256" key="1">
    <source>
        <dbReference type="ARBA" id="ARBA00001936"/>
    </source>
</evidence>
<sequence>MNRSIKLIKNRSDIGAGTRGSDLGIDAIEIAAINKGSQYFNNYNFIDIQTRNNTVYDPLVNPFGKRIKQVLQQCKLLAIAVEDSLLEEQFPLVFSGDHSSAIGTISGIKSAYPEKTLGVIWIDAHADLHSPYTTPSGNLHGMPLAAVLGTDNLENQINNVDAETKQYWNKLKTIGTSQAKIIAEHLIYFGVRDTELPEENLIAELNIKKYQVEQLRDMGIKSCVQSTLQQLEGCDHIYVSFDVDSMDSELISNGTGTPVPKGFNQTEITSLLQEIIASNKVVCLEFVEVNPLLDSQGNRMAEVAFEILDQVTASIETLKSVS</sequence>
<keyword evidence="8" id="KW-0464">Manganese</keyword>
<keyword evidence="5" id="KW-0056">Arginine metabolism</keyword>
<dbReference type="PRINTS" id="PR00116">
    <property type="entry name" value="ARGINASE"/>
</dbReference>
<comment type="cofactor">
    <cofactor evidence="1">
        <name>Mn(2+)</name>
        <dbReference type="ChEBI" id="CHEBI:29035"/>
    </cofactor>
</comment>
<dbReference type="Pfam" id="PF00491">
    <property type="entry name" value="Arginase"/>
    <property type="match status" value="1"/>
</dbReference>
<dbReference type="InterPro" id="IPR006035">
    <property type="entry name" value="Ureohydrolase"/>
</dbReference>
<proteinExistence type="inferred from homology"/>
<keyword evidence="7" id="KW-0378">Hydrolase</keyword>
<evidence type="ECO:0000256" key="2">
    <source>
        <dbReference type="ARBA" id="ARBA00005098"/>
    </source>
</evidence>
<dbReference type="CDD" id="cd09989">
    <property type="entry name" value="Arginase"/>
    <property type="match status" value="1"/>
</dbReference>
<evidence type="ECO:0000256" key="3">
    <source>
        <dbReference type="ARBA" id="ARBA00012168"/>
    </source>
</evidence>
<dbReference type="Gene3D" id="3.40.800.10">
    <property type="entry name" value="Ureohydrolase domain"/>
    <property type="match status" value="1"/>
</dbReference>
<evidence type="ECO:0000256" key="8">
    <source>
        <dbReference type="ARBA" id="ARBA00023211"/>
    </source>
</evidence>
<evidence type="ECO:0000313" key="11">
    <source>
        <dbReference type="Proteomes" id="UP001409291"/>
    </source>
</evidence>